<dbReference type="Gene3D" id="3.40.190.10">
    <property type="entry name" value="Periplasmic binding protein-like II"/>
    <property type="match status" value="1"/>
</dbReference>
<evidence type="ECO:0000313" key="3">
    <source>
        <dbReference type="Proteomes" id="UP000244081"/>
    </source>
</evidence>
<sequence length="365" mass="39748">MNATNGMRLATLALAAIVTLSCTGDGARAGTSFAGKTIIWTVPNSPGGGSGRIAQFLAPFLTKYLPGHPTISISYQPGGGSIRGANQFASHAKSDGLHLLITTGSTQLPFLLGDPRVKYDYKDWRIIMVMPTGGVVYTTPRLGIHGPSDIARLANKRLIYANQGATSLDLIPLLAFRLLGLKVEHVFGYRARADGRLAFERGDVNIDYQTTPAFLKSVRPMVESGTAIPLFSWGVLGKDGKLERDPTFPDLPNFDEVYETLRGKAPSGPEYETYMSIFTTEFLAQKMVFVPKDTPDAIVETYEAALKAITEDPDYKAEVANVLGDYRLTIGKEAQALFHRGTTIRHADRKSITRILSDYGVNLSK</sequence>
<protein>
    <submittedName>
        <fullName evidence="2">Tripartite-type tricarboxylate transporter receptor subunit TctC</fullName>
    </submittedName>
</protein>
<dbReference type="Gene3D" id="3.40.190.150">
    <property type="entry name" value="Bordetella uptake gene, domain 1"/>
    <property type="match status" value="1"/>
</dbReference>
<dbReference type="PANTHER" id="PTHR42928:SF5">
    <property type="entry name" value="BLR1237 PROTEIN"/>
    <property type="match status" value="1"/>
</dbReference>
<comment type="similarity">
    <text evidence="1">Belongs to the UPF0065 (bug) family.</text>
</comment>
<dbReference type="PANTHER" id="PTHR42928">
    <property type="entry name" value="TRICARBOXYLATE-BINDING PROTEIN"/>
    <property type="match status" value="1"/>
</dbReference>
<name>A0A2T5UU29_9HYPH</name>
<dbReference type="RefSeq" id="WP_245926936.1">
    <property type="nucleotide sequence ID" value="NZ_QAYG01000013.1"/>
</dbReference>
<gene>
    <name evidence="2" type="ORF">C8N35_11357</name>
</gene>
<dbReference type="EMBL" id="QAYG01000013">
    <property type="protein sequence ID" value="PTW55016.1"/>
    <property type="molecule type" value="Genomic_DNA"/>
</dbReference>
<keyword evidence="3" id="KW-1185">Reference proteome</keyword>
<accession>A0A2T5UU29</accession>
<comment type="caution">
    <text evidence="2">The sequence shown here is derived from an EMBL/GenBank/DDBJ whole genome shotgun (WGS) entry which is preliminary data.</text>
</comment>
<evidence type="ECO:0000256" key="1">
    <source>
        <dbReference type="ARBA" id="ARBA00006987"/>
    </source>
</evidence>
<proteinExistence type="inferred from homology"/>
<dbReference type="InterPro" id="IPR042100">
    <property type="entry name" value="Bug_dom1"/>
</dbReference>
<reference evidence="2 3" key="1">
    <citation type="submission" date="2018-04" db="EMBL/GenBank/DDBJ databases">
        <title>Genomic Encyclopedia of Archaeal and Bacterial Type Strains, Phase II (KMG-II): from individual species to whole genera.</title>
        <authorList>
            <person name="Goeker M."/>
        </authorList>
    </citation>
    <scope>NUCLEOTIDE SEQUENCE [LARGE SCALE GENOMIC DNA]</scope>
    <source>
        <strain evidence="2 3">DSM 23382</strain>
    </source>
</reference>
<dbReference type="AlphaFoldDB" id="A0A2T5UU29"/>
<dbReference type="Proteomes" id="UP000244081">
    <property type="component" value="Unassembled WGS sequence"/>
</dbReference>
<dbReference type="InterPro" id="IPR005064">
    <property type="entry name" value="BUG"/>
</dbReference>
<evidence type="ECO:0000313" key="2">
    <source>
        <dbReference type="EMBL" id="PTW55016.1"/>
    </source>
</evidence>
<keyword evidence="2" id="KW-0675">Receptor</keyword>
<organism evidence="2 3">
    <name type="scientific">Breoghania corrubedonensis</name>
    <dbReference type="NCBI Taxonomy" id="665038"/>
    <lineage>
        <taxon>Bacteria</taxon>
        <taxon>Pseudomonadati</taxon>
        <taxon>Pseudomonadota</taxon>
        <taxon>Alphaproteobacteria</taxon>
        <taxon>Hyphomicrobiales</taxon>
        <taxon>Stappiaceae</taxon>
        <taxon>Breoghania</taxon>
    </lineage>
</organism>